<evidence type="ECO:0000313" key="3">
    <source>
        <dbReference type="Proteomes" id="UP000251960"/>
    </source>
</evidence>
<gene>
    <name evidence="2" type="primary">ALA4_1</name>
    <name evidence="2" type="ORF">Zm00014a_028464</name>
</gene>
<feature type="compositionally biased region" description="Basic and acidic residues" evidence="1">
    <location>
        <begin position="178"/>
        <end position="187"/>
    </location>
</feature>
<name>A0A3L6G487_MAIZE</name>
<dbReference type="InterPro" id="IPR036412">
    <property type="entry name" value="HAD-like_sf"/>
</dbReference>
<dbReference type="PANTHER" id="PTHR24092:SF175">
    <property type="entry name" value="PHOSPHOLIPID-TRANSPORTING ATPASE"/>
    <property type="match status" value="1"/>
</dbReference>
<accession>A0A3L6G487</accession>
<protein>
    <submittedName>
        <fullName evidence="2">Putative phospholipid-transporting ATPase 4</fullName>
    </submittedName>
</protein>
<proteinExistence type="predicted"/>
<dbReference type="Proteomes" id="UP000251960">
    <property type="component" value="Chromosome 2"/>
</dbReference>
<dbReference type="AlphaFoldDB" id="A0A3L6G487"/>
<dbReference type="Gene3D" id="3.40.50.1000">
    <property type="entry name" value="HAD superfamily/HAD-like"/>
    <property type="match status" value="1"/>
</dbReference>
<evidence type="ECO:0000256" key="1">
    <source>
        <dbReference type="SAM" id="MobiDB-lite"/>
    </source>
</evidence>
<organism evidence="2 3">
    <name type="scientific">Zea mays</name>
    <name type="common">Maize</name>
    <dbReference type="NCBI Taxonomy" id="4577"/>
    <lineage>
        <taxon>Eukaryota</taxon>
        <taxon>Viridiplantae</taxon>
        <taxon>Streptophyta</taxon>
        <taxon>Embryophyta</taxon>
        <taxon>Tracheophyta</taxon>
        <taxon>Spermatophyta</taxon>
        <taxon>Magnoliopsida</taxon>
        <taxon>Liliopsida</taxon>
        <taxon>Poales</taxon>
        <taxon>Poaceae</taxon>
        <taxon>PACMAD clade</taxon>
        <taxon>Panicoideae</taxon>
        <taxon>Andropogonodae</taxon>
        <taxon>Andropogoneae</taxon>
        <taxon>Tripsacinae</taxon>
        <taxon>Zea</taxon>
    </lineage>
</organism>
<feature type="compositionally biased region" description="Low complexity" evidence="1">
    <location>
        <begin position="148"/>
        <end position="164"/>
    </location>
</feature>
<reference evidence="2 3" key="1">
    <citation type="journal article" date="2018" name="Nat. Genet.">
        <title>Extensive intraspecific gene order and gene structural variations between Mo17 and other maize genomes.</title>
        <authorList>
            <person name="Sun S."/>
            <person name="Zhou Y."/>
            <person name="Chen J."/>
            <person name="Shi J."/>
            <person name="Zhao H."/>
            <person name="Zhao H."/>
            <person name="Song W."/>
            <person name="Zhang M."/>
            <person name="Cui Y."/>
            <person name="Dong X."/>
            <person name="Liu H."/>
            <person name="Ma X."/>
            <person name="Jiao Y."/>
            <person name="Wang B."/>
            <person name="Wei X."/>
            <person name="Stein J.C."/>
            <person name="Glaubitz J.C."/>
            <person name="Lu F."/>
            <person name="Yu G."/>
            <person name="Liang C."/>
            <person name="Fengler K."/>
            <person name="Li B."/>
            <person name="Rafalski A."/>
            <person name="Schnable P.S."/>
            <person name="Ware D.H."/>
            <person name="Buckler E.S."/>
            <person name="Lai J."/>
        </authorList>
    </citation>
    <scope>NUCLEOTIDE SEQUENCE [LARGE SCALE GENOMIC DNA]</scope>
    <source>
        <strain evidence="3">cv. Missouri 17</strain>
        <tissue evidence="2">Seedling</tissue>
    </source>
</reference>
<feature type="compositionally biased region" description="Basic residues" evidence="1">
    <location>
        <begin position="167"/>
        <end position="177"/>
    </location>
</feature>
<dbReference type="PANTHER" id="PTHR24092">
    <property type="entry name" value="PROBABLE PHOSPHOLIPID-TRANSPORTING ATPASE"/>
    <property type="match status" value="1"/>
</dbReference>
<dbReference type="InterPro" id="IPR023214">
    <property type="entry name" value="HAD_sf"/>
</dbReference>
<sequence>MSSSKSRSVREKDASPRRLLRRMFSSSNPTQVARLLPKDVAEATRLVKTRTGKVTLVIGNDANDVGMIQEAGIGVGISGTEGMQANDRALVVDDLIATSVQLSNLSEMDDEALDQGDGGWIKEMEEVVAMATTSRSIMPFRAIHKGKPLSVSLASRRSPPLSSRTPGARRGHKRVVPRRREEEGHVA</sequence>
<comment type="caution">
    <text evidence="2">The sequence shown here is derived from an EMBL/GenBank/DDBJ whole genome shotgun (WGS) entry which is preliminary data.</text>
</comment>
<feature type="region of interest" description="Disordered" evidence="1">
    <location>
        <begin position="148"/>
        <end position="187"/>
    </location>
</feature>
<dbReference type="ExpressionAtlas" id="A0A3L6G487">
    <property type="expression patterns" value="baseline and differential"/>
</dbReference>
<dbReference type="EMBL" id="NCVQ01000003">
    <property type="protein sequence ID" value="PWZ41929.1"/>
    <property type="molecule type" value="Genomic_DNA"/>
</dbReference>
<evidence type="ECO:0000313" key="2">
    <source>
        <dbReference type="EMBL" id="PWZ41929.1"/>
    </source>
</evidence>
<dbReference type="SUPFAM" id="SSF56784">
    <property type="entry name" value="HAD-like"/>
    <property type="match status" value="1"/>
</dbReference>